<sequence length="142" mass="16423">KRISWVKWETICLPKREGGLGVRDLRIVNTSLLAKWRWRLLQNEDAMWVMVLCKKYGAAIVSSQWLEAENPNPRESLWWKDVRSVWGRGGSKLELVLSPLQFRGCPAAAIGDMGNWLGEDKAWLVADVVAEIKQLAWHWFLH</sequence>
<reference evidence="1 2" key="1">
    <citation type="journal article" date="2018" name="Front. Plant Sci.">
        <title>Red Clover (Trifolium pratense) and Zigzag Clover (T. medium) - A Picture of Genomic Similarities and Differences.</title>
        <authorList>
            <person name="Dluhosova J."/>
            <person name="Istvanek J."/>
            <person name="Nedelnik J."/>
            <person name="Repkova J."/>
        </authorList>
    </citation>
    <scope>NUCLEOTIDE SEQUENCE [LARGE SCALE GENOMIC DNA]</scope>
    <source>
        <strain evidence="2">cv. 10/8</strain>
        <tissue evidence="1">Leaf</tissue>
    </source>
</reference>
<dbReference type="AlphaFoldDB" id="A0A392P4F8"/>
<evidence type="ECO:0000313" key="2">
    <source>
        <dbReference type="Proteomes" id="UP000265520"/>
    </source>
</evidence>
<organism evidence="1 2">
    <name type="scientific">Trifolium medium</name>
    <dbReference type="NCBI Taxonomy" id="97028"/>
    <lineage>
        <taxon>Eukaryota</taxon>
        <taxon>Viridiplantae</taxon>
        <taxon>Streptophyta</taxon>
        <taxon>Embryophyta</taxon>
        <taxon>Tracheophyta</taxon>
        <taxon>Spermatophyta</taxon>
        <taxon>Magnoliopsida</taxon>
        <taxon>eudicotyledons</taxon>
        <taxon>Gunneridae</taxon>
        <taxon>Pentapetalae</taxon>
        <taxon>rosids</taxon>
        <taxon>fabids</taxon>
        <taxon>Fabales</taxon>
        <taxon>Fabaceae</taxon>
        <taxon>Papilionoideae</taxon>
        <taxon>50 kb inversion clade</taxon>
        <taxon>NPAAA clade</taxon>
        <taxon>Hologalegina</taxon>
        <taxon>IRL clade</taxon>
        <taxon>Trifolieae</taxon>
        <taxon>Trifolium</taxon>
    </lineage>
</organism>
<comment type="caution">
    <text evidence="1">The sequence shown here is derived from an EMBL/GenBank/DDBJ whole genome shotgun (WGS) entry which is preliminary data.</text>
</comment>
<feature type="non-terminal residue" evidence="1">
    <location>
        <position position="1"/>
    </location>
</feature>
<feature type="non-terminal residue" evidence="1">
    <location>
        <position position="142"/>
    </location>
</feature>
<proteinExistence type="predicted"/>
<keyword evidence="2" id="KW-1185">Reference proteome</keyword>
<dbReference type="Proteomes" id="UP000265520">
    <property type="component" value="Unassembled WGS sequence"/>
</dbReference>
<accession>A0A392P4F8</accession>
<protein>
    <submittedName>
        <fullName evidence="1">Putative ribonuclease H protein</fullName>
    </submittedName>
</protein>
<dbReference type="EMBL" id="LXQA010059470">
    <property type="protein sequence ID" value="MCI05705.1"/>
    <property type="molecule type" value="Genomic_DNA"/>
</dbReference>
<name>A0A392P4F8_9FABA</name>
<evidence type="ECO:0000313" key="1">
    <source>
        <dbReference type="EMBL" id="MCI05705.1"/>
    </source>
</evidence>